<evidence type="ECO:0000313" key="10">
    <source>
        <dbReference type="Proteomes" id="UP000305709"/>
    </source>
</evidence>
<feature type="binding site" evidence="7">
    <location>
        <begin position="223"/>
        <end position="228"/>
    </location>
    <ligand>
        <name>GTP</name>
        <dbReference type="ChEBI" id="CHEBI:37565"/>
    </ligand>
</feature>
<feature type="binding site" evidence="7">
    <location>
        <position position="21"/>
    </location>
    <ligand>
        <name>(6S)-5-formyl-5,6,7,8-tetrahydrofolate</name>
        <dbReference type="ChEBI" id="CHEBI:57457"/>
    </ligand>
</feature>
<feature type="binding site" evidence="7">
    <location>
        <position position="242"/>
    </location>
    <ligand>
        <name>K(+)</name>
        <dbReference type="ChEBI" id="CHEBI:29103"/>
    </ligand>
</feature>
<dbReference type="PROSITE" id="PS51709">
    <property type="entry name" value="G_TRME"/>
    <property type="match status" value="1"/>
</dbReference>
<dbReference type="EC" id="3.6.-.-" evidence="7"/>
<dbReference type="Gene3D" id="1.20.120.430">
    <property type="entry name" value="tRNA modification GTPase MnmE domain 2"/>
    <property type="match status" value="1"/>
</dbReference>
<feature type="binding site" evidence="7">
    <location>
        <position position="244"/>
    </location>
    <ligand>
        <name>K(+)</name>
        <dbReference type="ChEBI" id="CHEBI:29103"/>
    </ligand>
</feature>
<sequence length="426" mass="45346">MADTIFALATAPGRAGIAVLRVSGPEAHRAAGALAGHLPVHGRTLRTLRDAEGEPLDQTLVLTFAPDRSFTGEAVVELHCHGAPSVVAAVLRALGTRPGLRPAKPGEFTRRALENGRLDLAQVEGLADLLSAETDAQRRQALRVFAGALGRKAEEWRARLLRAVALVEATIDFSDEDVPEDVWPEVLELIVLLEEELREEARGARIAERLREGFEVAIVGAPNVGKSTLLNRLAGREAAITSEIAGTTRDVIEVRMDLAGLPVTLIDTAGLREAQDPIEAIGIQRARDRAARADLRVHLHLAGEPAPEPGPDDLVVRAKADLAPGKGLAISARTGDGVDALVAEIGRRLSDRTTGLGVGLRERHARAMLDAASLLDETRALVDIGAAVEIVAETLRRALRQLDALVGRVGVEDILGEIFSSFCIGK</sequence>
<feature type="binding site" evidence="7">
    <location>
        <position position="248"/>
    </location>
    <ligand>
        <name>Mg(2+)</name>
        <dbReference type="ChEBI" id="CHEBI:18420"/>
    </ligand>
</feature>
<dbReference type="CDD" id="cd04164">
    <property type="entry name" value="trmE"/>
    <property type="match status" value="1"/>
</dbReference>
<evidence type="ECO:0000256" key="6">
    <source>
        <dbReference type="ARBA" id="ARBA00023134"/>
    </source>
</evidence>
<evidence type="ECO:0000256" key="1">
    <source>
        <dbReference type="ARBA" id="ARBA00011043"/>
    </source>
</evidence>
<feature type="binding site" evidence="7">
    <location>
        <position position="223"/>
    </location>
    <ligand>
        <name>K(+)</name>
        <dbReference type="ChEBI" id="CHEBI:29103"/>
    </ligand>
</feature>
<dbReference type="GO" id="GO:0002098">
    <property type="term" value="P:tRNA wobble uridine modification"/>
    <property type="evidence" value="ECO:0007669"/>
    <property type="project" value="TreeGrafter"/>
</dbReference>
<comment type="subcellular location">
    <subcellularLocation>
        <location evidence="7">Cytoplasm</location>
    </subcellularLocation>
</comment>
<dbReference type="InterPro" id="IPR031168">
    <property type="entry name" value="G_TrmE"/>
</dbReference>
<keyword evidence="6 7" id="KW-0342">GTP-binding</keyword>
<feature type="binding site" evidence="7">
    <location>
        <begin position="242"/>
        <end position="248"/>
    </location>
    <ligand>
        <name>GTP</name>
        <dbReference type="ChEBI" id="CHEBI:37565"/>
    </ligand>
</feature>
<feature type="binding site" evidence="7">
    <location>
        <position position="247"/>
    </location>
    <ligand>
        <name>K(+)</name>
        <dbReference type="ChEBI" id="CHEBI:29103"/>
    </ligand>
</feature>
<dbReference type="AlphaFoldDB" id="A0A5C4NJZ9"/>
<dbReference type="GO" id="GO:0005525">
    <property type="term" value="F:GTP binding"/>
    <property type="evidence" value="ECO:0007669"/>
    <property type="project" value="UniProtKB-UniRule"/>
</dbReference>
<dbReference type="Gene3D" id="3.30.1360.120">
    <property type="entry name" value="Probable tRNA modification gtpase trme, domain 1"/>
    <property type="match status" value="1"/>
</dbReference>
<keyword evidence="2 7" id="KW-0819">tRNA processing</keyword>
<dbReference type="NCBIfam" id="NF003661">
    <property type="entry name" value="PRK05291.1-3"/>
    <property type="match status" value="1"/>
</dbReference>
<dbReference type="GO" id="GO:0046872">
    <property type="term" value="F:metal ion binding"/>
    <property type="evidence" value="ECO:0007669"/>
    <property type="project" value="UniProtKB-KW"/>
</dbReference>
<feature type="binding site" evidence="7">
    <location>
        <begin position="331"/>
        <end position="333"/>
    </location>
    <ligand>
        <name>GTP</name>
        <dbReference type="ChEBI" id="CHEBI:37565"/>
    </ligand>
</feature>
<protein>
    <recommendedName>
        <fullName evidence="7">tRNA modification GTPase MnmE</fullName>
        <ecNumber evidence="7">3.6.-.-</ecNumber>
    </recommendedName>
</protein>
<dbReference type="GO" id="GO:0030488">
    <property type="term" value="P:tRNA methylation"/>
    <property type="evidence" value="ECO:0007669"/>
    <property type="project" value="TreeGrafter"/>
</dbReference>
<dbReference type="InterPro" id="IPR005225">
    <property type="entry name" value="Small_GTP-bd"/>
</dbReference>
<evidence type="ECO:0000256" key="5">
    <source>
        <dbReference type="ARBA" id="ARBA00022958"/>
    </source>
</evidence>
<reference evidence="9 10" key="1">
    <citation type="submission" date="2019-06" db="EMBL/GenBank/DDBJ databases">
        <authorList>
            <person name="Jiang L."/>
        </authorList>
    </citation>
    <scope>NUCLEOTIDE SEQUENCE [LARGE SCALE GENOMIC DNA]</scope>
    <source>
        <strain evidence="9 10">YIM 48858</strain>
    </source>
</reference>
<evidence type="ECO:0000313" key="9">
    <source>
        <dbReference type="EMBL" id="TNC74300.1"/>
    </source>
</evidence>
<dbReference type="RefSeq" id="WP_139080260.1">
    <property type="nucleotide sequence ID" value="NZ_VDFV01000002.1"/>
</dbReference>
<proteinExistence type="inferred from homology"/>
<name>A0A5C4NJZ9_9RHOB</name>
<dbReference type="PANTHER" id="PTHR42714:SF2">
    <property type="entry name" value="TRNA MODIFICATION GTPASE GTPBP3, MITOCHONDRIAL"/>
    <property type="match status" value="1"/>
</dbReference>
<evidence type="ECO:0000256" key="2">
    <source>
        <dbReference type="ARBA" id="ARBA00022694"/>
    </source>
</evidence>
<keyword evidence="4 7" id="KW-0378">Hydrolase</keyword>
<accession>A0A5C4NJZ9</accession>
<keyword evidence="7" id="KW-0479">Metal-binding</keyword>
<comment type="subunit">
    <text evidence="7">Homodimer. Heterotetramer of two MnmE and two MnmG subunits.</text>
</comment>
<evidence type="ECO:0000256" key="3">
    <source>
        <dbReference type="ARBA" id="ARBA00022741"/>
    </source>
</evidence>
<dbReference type="InterPro" id="IPR018948">
    <property type="entry name" value="GTP-bd_TrmE_N"/>
</dbReference>
<feature type="binding site" evidence="7">
    <location>
        <position position="77"/>
    </location>
    <ligand>
        <name>(6S)-5-formyl-5,6,7,8-tetrahydrofolate</name>
        <dbReference type="ChEBI" id="CHEBI:57457"/>
    </ligand>
</feature>
<dbReference type="InterPro" id="IPR006073">
    <property type="entry name" value="GTP-bd"/>
</dbReference>
<dbReference type="Pfam" id="PF12631">
    <property type="entry name" value="MnmE_helical"/>
    <property type="match status" value="1"/>
</dbReference>
<comment type="function">
    <text evidence="7">Exhibits a very high intrinsic GTPase hydrolysis rate. Involved in the addition of a carboxymethylaminomethyl (cmnm) group at the wobble position (U34) of certain tRNAs, forming tRNA-cmnm(5)s(2)U34.</text>
</comment>
<organism evidence="9 10">
    <name type="scientific">Rubellimicrobium roseum</name>
    <dbReference type="NCBI Taxonomy" id="687525"/>
    <lineage>
        <taxon>Bacteria</taxon>
        <taxon>Pseudomonadati</taxon>
        <taxon>Pseudomonadota</taxon>
        <taxon>Alphaproteobacteria</taxon>
        <taxon>Rhodobacterales</taxon>
        <taxon>Roseobacteraceae</taxon>
        <taxon>Rubellimicrobium</taxon>
    </lineage>
</organism>
<dbReference type="CDD" id="cd14858">
    <property type="entry name" value="TrmE_N"/>
    <property type="match status" value="1"/>
</dbReference>
<dbReference type="SUPFAM" id="SSF116878">
    <property type="entry name" value="TrmE connector domain"/>
    <property type="match status" value="1"/>
</dbReference>
<dbReference type="NCBIfam" id="TIGR00231">
    <property type="entry name" value="small_GTP"/>
    <property type="match status" value="1"/>
</dbReference>
<feature type="binding site" evidence="7">
    <location>
        <position position="117"/>
    </location>
    <ligand>
        <name>(6S)-5-formyl-5,6,7,8-tetrahydrofolate</name>
        <dbReference type="ChEBI" id="CHEBI:57457"/>
    </ligand>
</feature>
<dbReference type="InterPro" id="IPR027368">
    <property type="entry name" value="MnmE_dom2"/>
</dbReference>
<dbReference type="HAMAP" id="MF_00379">
    <property type="entry name" value="GTPase_MnmE"/>
    <property type="match status" value="1"/>
</dbReference>
<dbReference type="Pfam" id="PF01926">
    <property type="entry name" value="MMR_HSR1"/>
    <property type="match status" value="1"/>
</dbReference>
<dbReference type="OrthoDB" id="9805918at2"/>
<dbReference type="InterPro" id="IPR027417">
    <property type="entry name" value="P-loop_NTPase"/>
</dbReference>
<keyword evidence="7" id="KW-0460">Magnesium</keyword>
<keyword evidence="5 7" id="KW-0630">Potassium</keyword>
<dbReference type="GO" id="GO:0003924">
    <property type="term" value="F:GTPase activity"/>
    <property type="evidence" value="ECO:0007669"/>
    <property type="project" value="UniProtKB-UniRule"/>
</dbReference>
<keyword evidence="10" id="KW-1185">Reference proteome</keyword>
<feature type="binding site" evidence="7">
    <location>
        <begin position="267"/>
        <end position="270"/>
    </location>
    <ligand>
        <name>GTP</name>
        <dbReference type="ChEBI" id="CHEBI:37565"/>
    </ligand>
</feature>
<evidence type="ECO:0000259" key="8">
    <source>
        <dbReference type="PROSITE" id="PS51709"/>
    </source>
</evidence>
<evidence type="ECO:0000256" key="4">
    <source>
        <dbReference type="ARBA" id="ARBA00022801"/>
    </source>
</evidence>
<comment type="similarity">
    <text evidence="1 7">Belongs to the TRAFAC class TrmE-Era-EngA-EngB-Septin-like GTPase superfamily. TrmE GTPase family.</text>
</comment>
<gene>
    <name evidence="7 9" type="primary">mnmE</name>
    <name evidence="7" type="synonym">trmE</name>
    <name evidence="9" type="ORF">FHG71_03720</name>
</gene>
<dbReference type="InterPro" id="IPR027266">
    <property type="entry name" value="TrmE/GcvT-like"/>
</dbReference>
<comment type="caution">
    <text evidence="9">The sequence shown here is derived from an EMBL/GenBank/DDBJ whole genome shotgun (WGS) entry which is preliminary data.</text>
</comment>
<dbReference type="PANTHER" id="PTHR42714">
    <property type="entry name" value="TRNA MODIFICATION GTPASE GTPBP3"/>
    <property type="match status" value="1"/>
</dbReference>
<keyword evidence="3 7" id="KW-0547">Nucleotide-binding</keyword>
<keyword evidence="7" id="KW-0963">Cytoplasm</keyword>
<dbReference type="GO" id="GO:0005737">
    <property type="term" value="C:cytoplasm"/>
    <property type="evidence" value="ECO:0007669"/>
    <property type="project" value="UniProtKB-SubCell"/>
</dbReference>
<dbReference type="InterPro" id="IPR004520">
    <property type="entry name" value="GTPase_MnmE"/>
</dbReference>
<dbReference type="Gene3D" id="3.40.50.300">
    <property type="entry name" value="P-loop containing nucleotide triphosphate hydrolases"/>
    <property type="match status" value="1"/>
</dbReference>
<dbReference type="FunFam" id="3.30.1360.120:FF:000007">
    <property type="entry name" value="tRNA modification GTPase GTPBP3, mitochondrial"/>
    <property type="match status" value="1"/>
</dbReference>
<dbReference type="InterPro" id="IPR025867">
    <property type="entry name" value="MnmE_helical"/>
</dbReference>
<evidence type="ECO:0000256" key="7">
    <source>
        <dbReference type="HAMAP-Rule" id="MF_00379"/>
    </source>
</evidence>
<dbReference type="SUPFAM" id="SSF52540">
    <property type="entry name" value="P-loop containing nucleoside triphosphate hydrolases"/>
    <property type="match status" value="1"/>
</dbReference>
<dbReference type="Pfam" id="PF10396">
    <property type="entry name" value="TrmE_N"/>
    <property type="match status" value="1"/>
</dbReference>
<dbReference type="Proteomes" id="UP000305709">
    <property type="component" value="Unassembled WGS sequence"/>
</dbReference>
<comment type="cofactor">
    <cofactor evidence="7">
        <name>K(+)</name>
        <dbReference type="ChEBI" id="CHEBI:29103"/>
    </cofactor>
    <text evidence="7">Binds 1 potassium ion per subunit.</text>
</comment>
<feature type="binding site" evidence="7">
    <location>
        <position position="227"/>
    </location>
    <ligand>
        <name>Mg(2+)</name>
        <dbReference type="ChEBI" id="CHEBI:18420"/>
    </ligand>
</feature>
<feature type="domain" description="TrmE-type G" evidence="8">
    <location>
        <begin position="213"/>
        <end position="350"/>
    </location>
</feature>
<feature type="binding site" evidence="7">
    <location>
        <position position="426"/>
    </location>
    <ligand>
        <name>(6S)-5-formyl-5,6,7,8-tetrahydrofolate</name>
        <dbReference type="ChEBI" id="CHEBI:57457"/>
    </ligand>
</feature>
<comment type="caution">
    <text evidence="7">Lacks conserved residue(s) required for the propagation of feature annotation.</text>
</comment>
<dbReference type="EMBL" id="VDFV01000002">
    <property type="protein sequence ID" value="TNC74300.1"/>
    <property type="molecule type" value="Genomic_DNA"/>
</dbReference>